<reference evidence="1" key="1">
    <citation type="journal article" date="2023" name="Mol. Phylogenet. Evol.">
        <title>Genome-scale phylogeny and comparative genomics of the fungal order Sordariales.</title>
        <authorList>
            <person name="Hensen N."/>
            <person name="Bonometti L."/>
            <person name="Westerberg I."/>
            <person name="Brannstrom I.O."/>
            <person name="Guillou S."/>
            <person name="Cros-Aarteil S."/>
            <person name="Calhoun S."/>
            <person name="Haridas S."/>
            <person name="Kuo A."/>
            <person name="Mondo S."/>
            <person name="Pangilinan J."/>
            <person name="Riley R."/>
            <person name="LaButti K."/>
            <person name="Andreopoulos B."/>
            <person name="Lipzen A."/>
            <person name="Chen C."/>
            <person name="Yan M."/>
            <person name="Daum C."/>
            <person name="Ng V."/>
            <person name="Clum A."/>
            <person name="Steindorff A."/>
            <person name="Ohm R.A."/>
            <person name="Martin F."/>
            <person name="Silar P."/>
            <person name="Natvig D.O."/>
            <person name="Lalanne C."/>
            <person name="Gautier V."/>
            <person name="Ament-Velasquez S.L."/>
            <person name="Kruys A."/>
            <person name="Hutchinson M.I."/>
            <person name="Powell A.J."/>
            <person name="Barry K."/>
            <person name="Miller A.N."/>
            <person name="Grigoriev I.V."/>
            <person name="Debuchy R."/>
            <person name="Gladieux P."/>
            <person name="Hiltunen Thoren M."/>
            <person name="Johannesson H."/>
        </authorList>
    </citation>
    <scope>NUCLEOTIDE SEQUENCE</scope>
    <source>
        <strain evidence="1">CBS 892.96</strain>
    </source>
</reference>
<gene>
    <name evidence="1" type="ORF">QBC36DRAFT_158215</name>
</gene>
<reference evidence="1" key="2">
    <citation type="submission" date="2023-05" db="EMBL/GenBank/DDBJ databases">
        <authorList>
            <consortium name="Lawrence Berkeley National Laboratory"/>
            <person name="Steindorff A."/>
            <person name="Hensen N."/>
            <person name="Bonometti L."/>
            <person name="Westerberg I."/>
            <person name="Brannstrom I.O."/>
            <person name="Guillou S."/>
            <person name="Cros-Aarteil S."/>
            <person name="Calhoun S."/>
            <person name="Haridas S."/>
            <person name="Kuo A."/>
            <person name="Mondo S."/>
            <person name="Pangilinan J."/>
            <person name="Riley R."/>
            <person name="Labutti K."/>
            <person name="Andreopoulos B."/>
            <person name="Lipzen A."/>
            <person name="Chen C."/>
            <person name="Yanf M."/>
            <person name="Daum C."/>
            <person name="Ng V."/>
            <person name="Clum A."/>
            <person name="Ohm R."/>
            <person name="Martin F."/>
            <person name="Silar P."/>
            <person name="Natvig D."/>
            <person name="Lalanne C."/>
            <person name="Gautier V."/>
            <person name="Ament-Velasquez S.L."/>
            <person name="Kruys A."/>
            <person name="Hutchinson M.I."/>
            <person name="Powell A.J."/>
            <person name="Barry K."/>
            <person name="Miller A.N."/>
            <person name="Grigoriev I.V."/>
            <person name="Debuchy R."/>
            <person name="Gladieux P."/>
            <person name="Thoren M.H."/>
            <person name="Johannesson H."/>
        </authorList>
    </citation>
    <scope>NUCLEOTIDE SEQUENCE</scope>
    <source>
        <strain evidence="1">CBS 892.96</strain>
    </source>
</reference>
<comment type="caution">
    <text evidence="1">The sequence shown here is derived from an EMBL/GenBank/DDBJ whole genome shotgun (WGS) entry which is preliminary data.</text>
</comment>
<organism evidence="1 2">
    <name type="scientific">Triangularia setosa</name>
    <dbReference type="NCBI Taxonomy" id="2587417"/>
    <lineage>
        <taxon>Eukaryota</taxon>
        <taxon>Fungi</taxon>
        <taxon>Dikarya</taxon>
        <taxon>Ascomycota</taxon>
        <taxon>Pezizomycotina</taxon>
        <taxon>Sordariomycetes</taxon>
        <taxon>Sordariomycetidae</taxon>
        <taxon>Sordariales</taxon>
        <taxon>Podosporaceae</taxon>
        <taxon>Triangularia</taxon>
    </lineage>
</organism>
<feature type="non-terminal residue" evidence="1">
    <location>
        <position position="126"/>
    </location>
</feature>
<dbReference type="InterPro" id="IPR022698">
    <property type="entry name" value="OrsD"/>
</dbReference>
<proteinExistence type="predicted"/>
<protein>
    <submittedName>
        <fullName evidence="1">Uncharacterized protein</fullName>
    </submittedName>
</protein>
<keyword evidence="2" id="KW-1185">Reference proteome</keyword>
<sequence length="126" mass="14433">MHPFDDTFALLHPQRVAVCRSCRHAVFPCSVRAHVNMRHQYLPTQVRQRIVERALELEKEKVLSPDIDGIRFPDREDPTIADLPVWADGKKCVFTGPDGGPCGYIRRTRHGIQAHCRDVHGWVNGR</sequence>
<dbReference type="Pfam" id="PF12013">
    <property type="entry name" value="OrsD"/>
    <property type="match status" value="1"/>
</dbReference>
<accession>A0AAN6VW02</accession>
<dbReference type="AlphaFoldDB" id="A0AAN6VW02"/>
<dbReference type="Proteomes" id="UP001302321">
    <property type="component" value="Unassembled WGS sequence"/>
</dbReference>
<dbReference type="EMBL" id="MU866839">
    <property type="protein sequence ID" value="KAK4170685.1"/>
    <property type="molecule type" value="Genomic_DNA"/>
</dbReference>
<evidence type="ECO:0000313" key="2">
    <source>
        <dbReference type="Proteomes" id="UP001302321"/>
    </source>
</evidence>
<name>A0AAN6VW02_9PEZI</name>
<evidence type="ECO:0000313" key="1">
    <source>
        <dbReference type="EMBL" id="KAK4170685.1"/>
    </source>
</evidence>